<evidence type="ECO:0000313" key="2">
    <source>
        <dbReference type="EMBL" id="OAI08187.1"/>
    </source>
</evidence>
<proteinExistence type="predicted"/>
<name>A0A177MQU8_METMH</name>
<feature type="signal peptide" evidence="1">
    <location>
        <begin position="1"/>
        <end position="18"/>
    </location>
</feature>
<comment type="caution">
    <text evidence="2">The sequence shown here is derived from an EMBL/GenBank/DDBJ whole genome shotgun (WGS) entry which is preliminary data.</text>
</comment>
<protein>
    <recommendedName>
        <fullName evidence="4">Tetratricopeptide repeat protein</fullName>
    </recommendedName>
</protein>
<keyword evidence="1" id="KW-0732">Signal</keyword>
<evidence type="ECO:0000256" key="1">
    <source>
        <dbReference type="SAM" id="SignalP"/>
    </source>
</evidence>
<dbReference type="PANTHER" id="PTHR45588">
    <property type="entry name" value="TPR DOMAIN-CONTAINING PROTEIN"/>
    <property type="match status" value="1"/>
</dbReference>
<feature type="chain" id="PRO_5008068307" description="Tetratricopeptide repeat protein" evidence="1">
    <location>
        <begin position="19"/>
        <end position="509"/>
    </location>
</feature>
<evidence type="ECO:0008006" key="4">
    <source>
        <dbReference type="Google" id="ProtNLM"/>
    </source>
</evidence>
<gene>
    <name evidence="2" type="ORF">A1353_06015</name>
</gene>
<dbReference type="EMBL" id="LUUH01000024">
    <property type="protein sequence ID" value="OAI08187.1"/>
    <property type="molecule type" value="Genomic_DNA"/>
</dbReference>
<dbReference type="RefSeq" id="WP_064035651.1">
    <property type="nucleotide sequence ID" value="NZ_LUUH01000024.1"/>
</dbReference>
<organism evidence="2 3">
    <name type="scientific">Methylomonas methanica</name>
    <dbReference type="NCBI Taxonomy" id="421"/>
    <lineage>
        <taxon>Bacteria</taxon>
        <taxon>Pseudomonadati</taxon>
        <taxon>Pseudomonadota</taxon>
        <taxon>Gammaproteobacteria</taxon>
        <taxon>Methylococcales</taxon>
        <taxon>Methylococcaceae</taxon>
        <taxon>Methylomonas</taxon>
    </lineage>
</organism>
<evidence type="ECO:0000313" key="3">
    <source>
        <dbReference type="Proteomes" id="UP000077763"/>
    </source>
</evidence>
<dbReference type="Proteomes" id="UP000077763">
    <property type="component" value="Unassembled WGS sequence"/>
</dbReference>
<reference evidence="2 3" key="1">
    <citation type="submission" date="2016-03" db="EMBL/GenBank/DDBJ databases">
        <authorList>
            <person name="Ploux O."/>
        </authorList>
    </citation>
    <scope>NUCLEOTIDE SEQUENCE [LARGE SCALE GENOMIC DNA]</scope>
    <source>
        <strain evidence="2 3">R-45371</strain>
    </source>
</reference>
<dbReference type="PANTHER" id="PTHR45588:SF1">
    <property type="entry name" value="WW DOMAIN-CONTAINING PROTEIN"/>
    <property type="match status" value="1"/>
</dbReference>
<dbReference type="AlphaFoldDB" id="A0A177MQU8"/>
<sequence length="509" mass="56655">MKNLIFWLVLLASAPLLADGDHHVTGIGQEKLGTTNFAVSCSPAAQLEFNRAVAMLHSFWYDEAKKTFAHIAELDSDCVMAHWGVAMSLYRQLWATPPTLAELQEGREALTRAQALPVKTDRERLYLDAAAQLYRSEDADYGRRKQSYTQAMAMVQAQFPDDPEANVFYALALISTTDPHDKSYEQSKKALTLLQKVLNQIPDHPGVAHYIIHASDNPDLATQGLAAARAYAHIAPAVPHALHMPSHIFIRLGLWEDAAASNLAAYLAAKDYAKDNFPGKVWDQELHFMDYLLYAYLQDGQNDKAQALWKEVAKIKKTYPENSTSAYALAAIPARYFVERRAWTEAAKLSVAPQDFPWGKFGWCEAITQFARGLGAARSGDIQEAQRSEARLGVLRDGAKADNNAYAADQIEIQRLAVAAWIAQAYHREQEAEALLRKAADLEDVTEKDNVTPGPILPAREMLGDLLLELHRSQDAADAYRLSLQKSPKRLYGLQGLRLAEQQLQAQSN</sequence>
<accession>A0A177MQU8</accession>
<dbReference type="InterPro" id="IPR011990">
    <property type="entry name" value="TPR-like_helical_dom_sf"/>
</dbReference>
<dbReference type="Gene3D" id="1.25.40.10">
    <property type="entry name" value="Tetratricopeptide repeat domain"/>
    <property type="match status" value="1"/>
</dbReference>